<keyword evidence="3" id="KW-0413">Isomerase</keyword>
<proteinExistence type="inferred from homology"/>
<dbReference type="Gene3D" id="3.40.50.10490">
    <property type="entry name" value="Glucose-6-phosphate isomerase like protein, domain 1"/>
    <property type="match status" value="1"/>
</dbReference>
<sequence>MELNIILKNISSLENILNSEAVEDMINRILKANRIFIFGVGRSGYVGRCFAMRLIHLGLKAYFVGETVTPAYKKEDLLILISGSGKTEAVINVAKKAKKINNNIIAVVCKYGDLHKLADLTITLDVKKSNYLPLGTAFEEKAMIFFDLIVAELMKRLNKSEDDLLNEHCNLL</sequence>
<dbReference type="GO" id="GO:0097367">
    <property type="term" value="F:carbohydrate derivative binding"/>
    <property type="evidence" value="ECO:0007669"/>
    <property type="project" value="InterPro"/>
</dbReference>
<dbReference type="SUPFAM" id="SSF53697">
    <property type="entry name" value="SIS domain"/>
    <property type="match status" value="1"/>
</dbReference>
<dbReference type="PANTHER" id="PTHR43443">
    <property type="entry name" value="3-HEXULOSE-6-PHOSPHATE ISOMERASE"/>
    <property type="match status" value="1"/>
</dbReference>
<evidence type="ECO:0000313" key="4">
    <source>
        <dbReference type="Proteomes" id="UP000053695"/>
    </source>
</evidence>
<dbReference type="PATRIC" id="fig|1069083.5.peg.440"/>
<dbReference type="RefSeq" id="WP_004590278.1">
    <property type="nucleotide sequence ID" value="NZ_APMM01000014.1"/>
</dbReference>
<name>N6VTF8_9EURY</name>
<dbReference type="InterPro" id="IPR001347">
    <property type="entry name" value="SIS_dom"/>
</dbReference>
<dbReference type="PROSITE" id="PS51464">
    <property type="entry name" value="SIS"/>
    <property type="match status" value="1"/>
</dbReference>
<dbReference type="Pfam" id="PF01380">
    <property type="entry name" value="SIS"/>
    <property type="match status" value="1"/>
</dbReference>
<evidence type="ECO:0000256" key="1">
    <source>
        <dbReference type="ARBA" id="ARBA00009235"/>
    </source>
</evidence>
<reference evidence="3 4" key="1">
    <citation type="journal article" date="2013" name="Genome Announc.">
        <title>Draft Genome Sequence of a Highly Flagellated, Fast-Swimming Archaeon, Methanocaldococcus villosus Strain KIN24-T80 (DSM 22612).</title>
        <authorList>
            <person name="Thennarasu S."/>
            <person name="Polireddy D."/>
            <person name="Antony A."/>
            <person name="Yada M.R."/>
            <person name="Algarawi S."/>
            <person name="Sivakumar N."/>
        </authorList>
    </citation>
    <scope>NUCLEOTIDE SEQUENCE [LARGE SCALE GENOMIC DNA]</scope>
    <source>
        <strain evidence="3 4">KIN24-T80</strain>
    </source>
</reference>
<feature type="domain" description="SIS" evidence="2">
    <location>
        <begin position="25"/>
        <end position="159"/>
    </location>
</feature>
<evidence type="ECO:0000259" key="2">
    <source>
        <dbReference type="PROSITE" id="PS51464"/>
    </source>
</evidence>
<dbReference type="NCBIfam" id="TIGR03127">
    <property type="entry name" value="RuMP_HxlB"/>
    <property type="match status" value="1"/>
</dbReference>
<dbReference type="GO" id="GO:0016853">
    <property type="term" value="F:isomerase activity"/>
    <property type="evidence" value="ECO:0007669"/>
    <property type="project" value="UniProtKB-KW"/>
</dbReference>
<accession>N6VTF8</accession>
<dbReference type="GO" id="GO:1901135">
    <property type="term" value="P:carbohydrate derivative metabolic process"/>
    <property type="evidence" value="ECO:0007669"/>
    <property type="project" value="InterPro"/>
</dbReference>
<evidence type="ECO:0000313" key="3">
    <source>
        <dbReference type="EMBL" id="ENN96471.1"/>
    </source>
</evidence>
<dbReference type="Proteomes" id="UP000053695">
    <property type="component" value="Unassembled WGS sequence"/>
</dbReference>
<keyword evidence="4" id="KW-1185">Reference proteome</keyword>
<dbReference type="InterPro" id="IPR017552">
    <property type="entry name" value="PHI/rmpB"/>
</dbReference>
<dbReference type="EMBL" id="APMM01000014">
    <property type="protein sequence ID" value="ENN96471.1"/>
    <property type="molecule type" value="Genomic_DNA"/>
</dbReference>
<dbReference type="OrthoDB" id="350569at2157"/>
<protein>
    <submittedName>
        <fullName evidence="3">6-phospho 3-hexuloisomerase</fullName>
    </submittedName>
</protein>
<gene>
    <name evidence="3" type="ORF">J422_02240</name>
</gene>
<dbReference type="AlphaFoldDB" id="N6VTF8"/>
<dbReference type="STRING" id="1069083.GCA_000371805_01196"/>
<comment type="caution">
    <text evidence="3">The sequence shown here is derived from an EMBL/GenBank/DDBJ whole genome shotgun (WGS) entry which is preliminary data.</text>
</comment>
<comment type="similarity">
    <text evidence="1">Belongs to the SIS family. PHI subfamily.</text>
</comment>
<dbReference type="InterPro" id="IPR046348">
    <property type="entry name" value="SIS_dom_sf"/>
</dbReference>
<organism evidence="3 4">
    <name type="scientific">Methanocaldococcus villosus KIN24-T80</name>
    <dbReference type="NCBI Taxonomy" id="1069083"/>
    <lineage>
        <taxon>Archaea</taxon>
        <taxon>Methanobacteriati</taxon>
        <taxon>Methanobacteriota</taxon>
        <taxon>Methanomada group</taxon>
        <taxon>Methanococci</taxon>
        <taxon>Methanococcales</taxon>
        <taxon>Methanocaldococcaceae</taxon>
        <taxon>Methanocaldococcus</taxon>
    </lineage>
</organism>
<dbReference type="PANTHER" id="PTHR43443:SF1">
    <property type="entry name" value="3-HEXULOSE-6-PHOSPHATE ISOMERASE"/>
    <property type="match status" value="1"/>
</dbReference>
<dbReference type="CDD" id="cd05005">
    <property type="entry name" value="SIS_PHI"/>
    <property type="match status" value="1"/>
</dbReference>